<keyword evidence="2" id="KW-0560">Oxidoreductase</keyword>
<name>A0ABS2NI21_9BACI</name>
<reference evidence="3 4" key="1">
    <citation type="submission" date="2021-01" db="EMBL/GenBank/DDBJ databases">
        <title>Genomic Encyclopedia of Type Strains, Phase IV (KMG-IV): sequencing the most valuable type-strain genomes for metagenomic binning, comparative biology and taxonomic classification.</title>
        <authorList>
            <person name="Goeker M."/>
        </authorList>
    </citation>
    <scope>NUCLEOTIDE SEQUENCE [LARGE SCALE GENOMIC DNA]</scope>
    <source>
        <strain evidence="3 4">DSM 24834</strain>
    </source>
</reference>
<proteinExistence type="predicted"/>
<organism evidence="3 4">
    <name type="scientific">Rossellomorea pakistanensis</name>
    <dbReference type="NCBI Taxonomy" id="992288"/>
    <lineage>
        <taxon>Bacteria</taxon>
        <taxon>Bacillati</taxon>
        <taxon>Bacillota</taxon>
        <taxon>Bacilli</taxon>
        <taxon>Bacillales</taxon>
        <taxon>Bacillaceae</taxon>
        <taxon>Rossellomorea</taxon>
    </lineage>
</organism>
<protein>
    <submittedName>
        <fullName evidence="3">Uncharacterized protein</fullName>
    </submittedName>
</protein>
<dbReference type="InterPro" id="IPR010187">
    <property type="entry name" value="Various_sel_PB"/>
</dbReference>
<dbReference type="RefSeq" id="WP_205174671.1">
    <property type="nucleotide sequence ID" value="NZ_JAFBDZ010000004.1"/>
</dbReference>
<dbReference type="Pfam" id="PF07355">
    <property type="entry name" value="GRDB"/>
    <property type="match status" value="1"/>
</dbReference>
<sequence>MKQVPSSTKVGFLKRFVSGMARSKVSSLLLEKFPWVYDRFHIKMSKEWSSELPWAPVKKPIAASRVALITTGGIILKSQPPFDLNDSNGDCSYRIIPEDAPLDETVISHLYYDHSDVKVDLEVMFPLNTLHRLQHDGKIGSVAPRHFSFQGGITDPEPLVKETAPEVARHLKNDQVDLAILTPA</sequence>
<keyword evidence="1" id="KW-0712">Selenocysteine</keyword>
<evidence type="ECO:0000313" key="3">
    <source>
        <dbReference type="EMBL" id="MBM7587520.1"/>
    </source>
</evidence>
<evidence type="ECO:0000313" key="4">
    <source>
        <dbReference type="Proteomes" id="UP001646157"/>
    </source>
</evidence>
<comment type="caution">
    <text evidence="3">The sequence shown here is derived from an EMBL/GenBank/DDBJ whole genome shotgun (WGS) entry which is preliminary data.</text>
</comment>
<dbReference type="Proteomes" id="UP001646157">
    <property type="component" value="Unassembled WGS sequence"/>
</dbReference>
<gene>
    <name evidence="3" type="ORF">JOC86_004093</name>
</gene>
<evidence type="ECO:0000256" key="1">
    <source>
        <dbReference type="ARBA" id="ARBA00022933"/>
    </source>
</evidence>
<dbReference type="EMBL" id="JAFBDZ010000004">
    <property type="protein sequence ID" value="MBM7587520.1"/>
    <property type="molecule type" value="Genomic_DNA"/>
</dbReference>
<accession>A0ABS2NI21</accession>
<keyword evidence="4" id="KW-1185">Reference proteome</keyword>
<evidence type="ECO:0000256" key="2">
    <source>
        <dbReference type="ARBA" id="ARBA00023002"/>
    </source>
</evidence>